<keyword evidence="14" id="KW-0813">Transport</keyword>
<keyword evidence="8" id="KW-0521">NADP</keyword>
<keyword evidence="9" id="KW-0408">Iron</keyword>
<accession>A0ABP6I7Z1</accession>
<reference evidence="18" key="1">
    <citation type="journal article" date="2019" name="Int. J. Syst. Evol. Microbiol.">
        <title>The Global Catalogue of Microorganisms (GCM) 10K type strain sequencing project: providing services to taxonomists for standard genome sequencing and annotation.</title>
        <authorList>
            <consortium name="The Broad Institute Genomics Platform"/>
            <consortium name="The Broad Institute Genome Sequencing Center for Infectious Disease"/>
            <person name="Wu L."/>
            <person name="Ma J."/>
        </authorList>
    </citation>
    <scope>NUCLEOTIDE SEQUENCE [LARGE SCALE GENOMIC DNA]</scope>
    <source>
        <strain evidence="18">JCM 6242</strain>
    </source>
</reference>
<feature type="domain" description="FAD-binding FR-type" evidence="16">
    <location>
        <begin position="149"/>
        <end position="254"/>
    </location>
</feature>
<dbReference type="Pfam" id="PF00970">
    <property type="entry name" value="FAD_binding_6"/>
    <property type="match status" value="1"/>
</dbReference>
<keyword evidence="10" id="KW-0411">Iron-sulfur</keyword>
<organism evidence="17 18">
    <name type="scientific">Streptosporangium fragile</name>
    <dbReference type="NCBI Taxonomy" id="46186"/>
    <lineage>
        <taxon>Bacteria</taxon>
        <taxon>Bacillati</taxon>
        <taxon>Actinomycetota</taxon>
        <taxon>Actinomycetes</taxon>
        <taxon>Streptosporangiales</taxon>
        <taxon>Streptosporangiaceae</taxon>
        <taxon>Streptosporangium</taxon>
    </lineage>
</organism>
<evidence type="ECO:0000256" key="1">
    <source>
        <dbReference type="ARBA" id="ARBA00001970"/>
    </source>
</evidence>
<keyword evidence="18" id="KW-1185">Reference proteome</keyword>
<evidence type="ECO:0000256" key="3">
    <source>
        <dbReference type="ARBA" id="ARBA00012229"/>
    </source>
</evidence>
<protein>
    <recommendedName>
        <fullName evidence="3">nitric oxide dioxygenase</fullName>
        <ecNumber evidence="3">1.14.12.17</ecNumber>
    </recommendedName>
</protein>
<name>A0ABP6I7Z1_9ACTN</name>
<dbReference type="PROSITE" id="PS01033">
    <property type="entry name" value="GLOBIN"/>
    <property type="match status" value="1"/>
</dbReference>
<evidence type="ECO:0000256" key="7">
    <source>
        <dbReference type="ARBA" id="ARBA00022723"/>
    </source>
</evidence>
<keyword evidence="5 14" id="KW-0561">Oxygen transport</keyword>
<dbReference type="InterPro" id="IPR039261">
    <property type="entry name" value="FNR_nucleotide-bd"/>
</dbReference>
<dbReference type="InterPro" id="IPR008333">
    <property type="entry name" value="Cbr1-like_FAD-bd_dom"/>
</dbReference>
<evidence type="ECO:0000313" key="18">
    <source>
        <dbReference type="Proteomes" id="UP001500831"/>
    </source>
</evidence>
<dbReference type="EC" id="1.14.12.17" evidence="3"/>
<comment type="catalytic activity">
    <reaction evidence="12">
        <text>2 nitric oxide + NADH + 2 O2 = 2 nitrate + NAD(+) + H(+)</text>
        <dbReference type="Rhea" id="RHEA:19469"/>
        <dbReference type="ChEBI" id="CHEBI:15378"/>
        <dbReference type="ChEBI" id="CHEBI:15379"/>
        <dbReference type="ChEBI" id="CHEBI:16480"/>
        <dbReference type="ChEBI" id="CHEBI:17632"/>
        <dbReference type="ChEBI" id="CHEBI:57540"/>
        <dbReference type="ChEBI" id="CHEBI:57945"/>
        <dbReference type="EC" id="1.14.12.17"/>
    </reaction>
</comment>
<evidence type="ECO:0000256" key="13">
    <source>
        <dbReference type="ARBA" id="ARBA00049433"/>
    </source>
</evidence>
<sequence length="392" mass="42292">MLSSGSAAIVQATLPAVGQSLGEITTRFYATMFADNPDLLKDLFNRGNQANGEQRQALAGSIAAFASMLVNRPDERPDALLSRIAHKHASLGVTPDQYTVVQKYLFAAIADVLGDAVTPEVAAAWDEVYWLMAGALIAMEARLRPEGEDHWLRATVVERRSETPDTISLTLRPRNPLTFAPGQYISVQVPLPDGARQIRQYSLSCAPGRGDWRITVKRVHGSGPEGEVSGWLHANVEAGDELTVSRPYGDMTLTEGDAPLLLASAGIGGTPMLSMLAHLAATGSTRRVVVVHADRSPADHAHREELASLVAALPGASLHLWYEEADASFADLAHRIGRADLSETDLPAGLVAYLCGPLPFMRGVRTELLRRGVPARDVHYEVFGPDLWLGQD</sequence>
<evidence type="ECO:0000256" key="10">
    <source>
        <dbReference type="ARBA" id="ARBA00023014"/>
    </source>
</evidence>
<dbReference type="PANTHER" id="PTHR43396">
    <property type="entry name" value="FLAVOHEMOPROTEIN"/>
    <property type="match status" value="1"/>
</dbReference>
<dbReference type="PROSITE" id="PS51384">
    <property type="entry name" value="FAD_FR"/>
    <property type="match status" value="1"/>
</dbReference>
<dbReference type="InterPro" id="IPR017927">
    <property type="entry name" value="FAD-bd_FR_type"/>
</dbReference>
<comment type="catalytic activity">
    <reaction evidence="13">
        <text>2 nitric oxide + NADPH + 2 O2 = 2 nitrate + NADP(+) + H(+)</text>
        <dbReference type="Rhea" id="RHEA:19465"/>
        <dbReference type="ChEBI" id="CHEBI:15378"/>
        <dbReference type="ChEBI" id="CHEBI:15379"/>
        <dbReference type="ChEBI" id="CHEBI:16480"/>
        <dbReference type="ChEBI" id="CHEBI:17632"/>
        <dbReference type="ChEBI" id="CHEBI:57783"/>
        <dbReference type="ChEBI" id="CHEBI:58349"/>
        <dbReference type="EC" id="1.14.12.17"/>
    </reaction>
</comment>
<dbReference type="InterPro" id="IPR000971">
    <property type="entry name" value="Globin"/>
</dbReference>
<evidence type="ECO:0000259" key="16">
    <source>
        <dbReference type="PROSITE" id="PS51384"/>
    </source>
</evidence>
<dbReference type="Gene3D" id="2.40.30.10">
    <property type="entry name" value="Translation factors"/>
    <property type="match status" value="1"/>
</dbReference>
<comment type="cofactor">
    <cofactor evidence="1">
        <name>heme b</name>
        <dbReference type="ChEBI" id="CHEBI:60344"/>
    </cofactor>
</comment>
<dbReference type="CDD" id="cd14782">
    <property type="entry name" value="FHb-globin_2"/>
    <property type="match status" value="1"/>
</dbReference>
<gene>
    <name evidence="17" type="ORF">GCM10010517_02370</name>
</gene>
<evidence type="ECO:0000256" key="5">
    <source>
        <dbReference type="ARBA" id="ARBA00022621"/>
    </source>
</evidence>
<dbReference type="CDD" id="cd06184">
    <property type="entry name" value="flavohem_like_fad_nad_binding"/>
    <property type="match status" value="1"/>
</dbReference>
<dbReference type="Pfam" id="PF00175">
    <property type="entry name" value="NAD_binding_1"/>
    <property type="match status" value="1"/>
</dbReference>
<keyword evidence="6" id="KW-0001">2Fe-2S</keyword>
<evidence type="ECO:0000256" key="11">
    <source>
        <dbReference type="ARBA" id="ARBA00023027"/>
    </source>
</evidence>
<dbReference type="SUPFAM" id="SSF63380">
    <property type="entry name" value="Riboflavin synthase domain-like"/>
    <property type="match status" value="1"/>
</dbReference>
<dbReference type="PRINTS" id="PR00410">
    <property type="entry name" value="PHEHYDRXLASE"/>
</dbReference>
<dbReference type="InterPro" id="IPR012292">
    <property type="entry name" value="Globin/Proto"/>
</dbReference>
<keyword evidence="11" id="KW-0520">NAD</keyword>
<dbReference type="InterPro" id="IPR001433">
    <property type="entry name" value="OxRdtase_FAD/NAD-bd"/>
</dbReference>
<evidence type="ECO:0000256" key="4">
    <source>
        <dbReference type="ARBA" id="ARBA00022617"/>
    </source>
</evidence>
<evidence type="ECO:0000256" key="12">
    <source>
        <dbReference type="ARBA" id="ARBA00048649"/>
    </source>
</evidence>
<dbReference type="Proteomes" id="UP001500831">
    <property type="component" value="Unassembled WGS sequence"/>
</dbReference>
<comment type="similarity">
    <text evidence="14">Belongs to the globin family.</text>
</comment>
<dbReference type="SUPFAM" id="SSF52343">
    <property type="entry name" value="Ferredoxin reductase-like, C-terminal NADP-linked domain"/>
    <property type="match status" value="1"/>
</dbReference>
<keyword evidence="7" id="KW-0479">Metal-binding</keyword>
<dbReference type="Gene3D" id="1.10.490.10">
    <property type="entry name" value="Globins"/>
    <property type="match status" value="1"/>
</dbReference>
<evidence type="ECO:0000259" key="15">
    <source>
        <dbReference type="PROSITE" id="PS01033"/>
    </source>
</evidence>
<comment type="caution">
    <text evidence="17">The sequence shown here is derived from an EMBL/GenBank/DDBJ whole genome shotgun (WGS) entry which is preliminary data.</text>
</comment>
<evidence type="ECO:0000256" key="2">
    <source>
        <dbReference type="ARBA" id="ARBA00006401"/>
    </source>
</evidence>
<dbReference type="InterPro" id="IPR009050">
    <property type="entry name" value="Globin-like_sf"/>
</dbReference>
<feature type="domain" description="Globin" evidence="15">
    <location>
        <begin position="1"/>
        <end position="141"/>
    </location>
</feature>
<evidence type="ECO:0000313" key="17">
    <source>
        <dbReference type="EMBL" id="GAA2845851.1"/>
    </source>
</evidence>
<dbReference type="Pfam" id="PF00042">
    <property type="entry name" value="Globin"/>
    <property type="match status" value="1"/>
</dbReference>
<comment type="similarity">
    <text evidence="2">In the C-terminal section; belongs to the flavoprotein pyridine nucleotide cytochrome reductase family.</text>
</comment>
<dbReference type="Gene3D" id="3.40.50.80">
    <property type="entry name" value="Nucleotide-binding domain of ferredoxin-NADP reductase (FNR) module"/>
    <property type="match status" value="1"/>
</dbReference>
<proteinExistence type="inferred from homology"/>
<dbReference type="SUPFAM" id="SSF46458">
    <property type="entry name" value="Globin-like"/>
    <property type="match status" value="1"/>
</dbReference>
<dbReference type="EMBL" id="BAAAVI010000001">
    <property type="protein sequence ID" value="GAA2845851.1"/>
    <property type="molecule type" value="Genomic_DNA"/>
</dbReference>
<evidence type="ECO:0000256" key="14">
    <source>
        <dbReference type="RuleBase" id="RU000356"/>
    </source>
</evidence>
<dbReference type="RefSeq" id="WP_344966810.1">
    <property type="nucleotide sequence ID" value="NZ_BAAAVI010000001.1"/>
</dbReference>
<evidence type="ECO:0000256" key="9">
    <source>
        <dbReference type="ARBA" id="ARBA00023004"/>
    </source>
</evidence>
<dbReference type="PANTHER" id="PTHR43396:SF3">
    <property type="entry name" value="FLAVOHEMOPROTEIN"/>
    <property type="match status" value="1"/>
</dbReference>
<evidence type="ECO:0000256" key="6">
    <source>
        <dbReference type="ARBA" id="ARBA00022714"/>
    </source>
</evidence>
<evidence type="ECO:0000256" key="8">
    <source>
        <dbReference type="ARBA" id="ARBA00022857"/>
    </source>
</evidence>
<dbReference type="InterPro" id="IPR017938">
    <property type="entry name" value="Riboflavin_synthase-like_b-brl"/>
</dbReference>
<keyword evidence="4 14" id="KW-0349">Heme</keyword>